<evidence type="ECO:0000256" key="5">
    <source>
        <dbReference type="SAM" id="Coils"/>
    </source>
</evidence>
<gene>
    <name evidence="8" type="ORF">BOKJ2_LOCUS1028</name>
</gene>
<sequence>MEGIPRVLMLVPDIKLPEGPNFIDQAHRIKNYIAQHYQNNPENFNEAVNELDALRNCVLLGYDEQRTILVLKRYFAQLMMMKNRFPMELDGEASIEFSWQDKCSNNLPVVLSDISFEICCVMFNIGTLHAQIAGSQLRTEVDTIKVAFDHFRAASWPFIYLRDELKASRLGIVDFSSDALTFYANVMLAQAHECLLEKSLIGHSMALVSAKLALRISDIYSSCAHVIQGDASADKDLALIKISSSRSKQWLSLCNVKTNLYAAICAFFRGNHFDEEKQYGKGVSCYAYGLERSKQALAFAEKDKRDGLIQAAVFVLEIMTQKEANSRKENDFIYHERTPAYADVGEFKTSHELVSPTSYDPLDKSLAGEDLFKQLLPTTVITILSMYEERKAQLKRDVQKKIEGKDSELEEFLTTLRMDRLNLDQPYESYRLPDALLTYCNEMASNPSAIPDVNLKFHEVATKSAEAECKLAELTNRLNTITAKELTDTDGYKAIVKKVKNLSEHQSVAKKNNQELQTGFDATTDNLKLLTKPINELTNMLCDEFFDPVDTPEGKELKRMLDKVDEMQKQRRKLTEDLKDALNRDDITPQALIDPYVQPEVLIEKQIKKHDQKVELINQNMTAQPVIMKAVVHANAAFDEIGQKIAKREEKKSTESVKLLAAYESYKEIVKQTNAAIEFYSQLFVIIQKLSDSIKNIEDANTRFHKEAMDRKKAAEERERQAVAAKQAADAMAEFGFAAPGPVKPVAGGKIEPEGPRGRKTLEDYLNHFSGMAGLPPKQPQAPYSQFPSSPYAVPFSAAPAAPHNPSAVGPYNPPSGTPMAPYHAAPVASYNALAPHGAPSISPYGNLPAAPLSSSSATPYGTSSASVPFNSLTGAPYNLMPASPYSKPSSVPQNPSSGAPLGAPYSSQSASPYGANPSVPYNPAATYSRPSVAAYNGTSVNSYVPSSVGTNGAPFNTSSAAPSGAPYNVLPSATSYNGPPAGTNGVPSSTPRNAPSPYNGPIAPSPALSFSAPSAPHNLPSSSTATQFMPQASMPYNPLPNAQFPRPGASPLNGSSASPWHQGLSSYSQPFQPQNPGNPKNSLI</sequence>
<keyword evidence="3" id="KW-0963">Cytoplasm</keyword>
<feature type="region of interest" description="Disordered" evidence="6">
    <location>
        <begin position="973"/>
        <end position="1085"/>
    </location>
</feature>
<dbReference type="SMART" id="SM01041">
    <property type="entry name" value="BRO1"/>
    <property type="match status" value="1"/>
</dbReference>
<dbReference type="EMBL" id="CAJFCW020000001">
    <property type="protein sequence ID" value="CAG9081396.1"/>
    <property type="molecule type" value="Genomic_DNA"/>
</dbReference>
<dbReference type="Pfam" id="PF13949">
    <property type="entry name" value="ALIX_LYPXL_bnd"/>
    <property type="match status" value="1"/>
</dbReference>
<protein>
    <recommendedName>
        <fullName evidence="7">BRO1 domain-containing protein</fullName>
    </recommendedName>
</protein>
<dbReference type="InterPro" id="IPR038499">
    <property type="entry name" value="BRO1_sf"/>
</dbReference>
<evidence type="ECO:0000256" key="4">
    <source>
        <dbReference type="ARBA" id="ARBA00022753"/>
    </source>
</evidence>
<evidence type="ECO:0000259" key="7">
    <source>
        <dbReference type="PROSITE" id="PS51180"/>
    </source>
</evidence>
<dbReference type="EMBL" id="CAJFDH010000001">
    <property type="protein sequence ID" value="CAD5206344.1"/>
    <property type="molecule type" value="Genomic_DNA"/>
</dbReference>
<dbReference type="PANTHER" id="PTHR23030:SF30">
    <property type="entry name" value="TYROSINE-PROTEIN PHOSPHATASE NON-RECEPTOR TYPE 23"/>
    <property type="match status" value="1"/>
</dbReference>
<evidence type="ECO:0000313" key="9">
    <source>
        <dbReference type="Proteomes" id="UP000614601"/>
    </source>
</evidence>
<keyword evidence="5" id="KW-0175">Coiled coil</keyword>
<dbReference type="GO" id="GO:0005768">
    <property type="term" value="C:endosome"/>
    <property type="evidence" value="ECO:0007669"/>
    <property type="project" value="UniProtKB-SubCell"/>
</dbReference>
<dbReference type="Gene3D" id="1.20.120.560">
    <property type="entry name" value="alix/aip1 in complex with the ypdl late domain"/>
    <property type="match status" value="1"/>
</dbReference>
<feature type="compositionally biased region" description="Polar residues" evidence="6">
    <location>
        <begin position="887"/>
        <end position="898"/>
    </location>
</feature>
<organism evidence="8 9">
    <name type="scientific">Bursaphelenchus okinawaensis</name>
    <dbReference type="NCBI Taxonomy" id="465554"/>
    <lineage>
        <taxon>Eukaryota</taxon>
        <taxon>Metazoa</taxon>
        <taxon>Ecdysozoa</taxon>
        <taxon>Nematoda</taxon>
        <taxon>Chromadorea</taxon>
        <taxon>Rhabditida</taxon>
        <taxon>Tylenchina</taxon>
        <taxon>Tylenchomorpha</taxon>
        <taxon>Aphelenchoidea</taxon>
        <taxon>Aphelenchoididae</taxon>
        <taxon>Bursaphelenchus</taxon>
    </lineage>
</organism>
<evidence type="ECO:0000313" key="8">
    <source>
        <dbReference type="EMBL" id="CAD5206344.1"/>
    </source>
</evidence>
<accession>A0A811JSC7</accession>
<dbReference type="Proteomes" id="UP000614601">
    <property type="component" value="Unassembled WGS sequence"/>
</dbReference>
<dbReference type="InterPro" id="IPR004328">
    <property type="entry name" value="BRO1_dom"/>
</dbReference>
<dbReference type="Pfam" id="PF03097">
    <property type="entry name" value="BRO1"/>
    <property type="match status" value="1"/>
</dbReference>
<keyword evidence="4" id="KW-0967">Endosome</keyword>
<dbReference type="Gene3D" id="1.25.40.280">
    <property type="entry name" value="alix/aip1 like domains"/>
    <property type="match status" value="1"/>
</dbReference>
<evidence type="ECO:0000256" key="2">
    <source>
        <dbReference type="ARBA" id="ARBA00004496"/>
    </source>
</evidence>
<evidence type="ECO:0000256" key="6">
    <source>
        <dbReference type="SAM" id="MobiDB-lite"/>
    </source>
</evidence>
<keyword evidence="9" id="KW-1185">Reference proteome</keyword>
<feature type="compositionally biased region" description="Polar residues" evidence="6">
    <location>
        <begin position="1053"/>
        <end position="1085"/>
    </location>
</feature>
<dbReference type="GO" id="GO:0032456">
    <property type="term" value="P:endocytic recycling"/>
    <property type="evidence" value="ECO:0007669"/>
    <property type="project" value="TreeGrafter"/>
</dbReference>
<feature type="region of interest" description="Disordered" evidence="6">
    <location>
        <begin position="886"/>
        <end position="914"/>
    </location>
</feature>
<feature type="compositionally biased region" description="Low complexity" evidence="6">
    <location>
        <begin position="1006"/>
        <end position="1017"/>
    </location>
</feature>
<name>A0A811JSC7_9BILA</name>
<evidence type="ECO:0000256" key="1">
    <source>
        <dbReference type="ARBA" id="ARBA00004177"/>
    </source>
</evidence>
<evidence type="ECO:0000256" key="3">
    <source>
        <dbReference type="ARBA" id="ARBA00022490"/>
    </source>
</evidence>
<dbReference type="GO" id="GO:0045022">
    <property type="term" value="P:early endosome to late endosome transport"/>
    <property type="evidence" value="ECO:0007669"/>
    <property type="project" value="TreeGrafter"/>
</dbReference>
<dbReference type="AlphaFoldDB" id="A0A811JSC7"/>
<feature type="coiled-coil region" evidence="5">
    <location>
        <begin position="557"/>
        <end position="584"/>
    </location>
</feature>
<proteinExistence type="predicted"/>
<dbReference type="GO" id="GO:0043328">
    <property type="term" value="P:protein transport to vacuole involved in ubiquitin-dependent protein catabolic process via the multivesicular body sorting pathway"/>
    <property type="evidence" value="ECO:0007669"/>
    <property type="project" value="TreeGrafter"/>
</dbReference>
<comment type="subcellular location">
    <subcellularLocation>
        <location evidence="2">Cytoplasm</location>
    </subcellularLocation>
    <subcellularLocation>
        <location evidence="1">Endosome</location>
    </subcellularLocation>
</comment>
<dbReference type="OrthoDB" id="10266451at2759"/>
<feature type="domain" description="BRO1" evidence="7">
    <location>
        <begin position="7"/>
        <end position="409"/>
    </location>
</feature>
<comment type="caution">
    <text evidence="8">The sequence shown here is derived from an EMBL/GenBank/DDBJ whole genome shotgun (WGS) entry which is preliminary data.</text>
</comment>
<dbReference type="PROSITE" id="PS51180">
    <property type="entry name" value="BRO1"/>
    <property type="match status" value="1"/>
</dbReference>
<dbReference type="Proteomes" id="UP000783686">
    <property type="component" value="Unassembled WGS sequence"/>
</dbReference>
<dbReference type="InterPro" id="IPR025304">
    <property type="entry name" value="ALIX_V_dom"/>
</dbReference>
<dbReference type="PANTHER" id="PTHR23030">
    <property type="entry name" value="PCD6 INTERACTING PROTEIN-RELATED"/>
    <property type="match status" value="1"/>
</dbReference>
<dbReference type="Gene3D" id="1.20.140.50">
    <property type="entry name" value="alix/aip1 like domains"/>
    <property type="match status" value="1"/>
</dbReference>
<feature type="compositionally biased region" description="Polar residues" evidence="6">
    <location>
        <begin position="1020"/>
        <end position="1031"/>
    </location>
</feature>
<reference evidence="8" key="1">
    <citation type="submission" date="2020-09" db="EMBL/GenBank/DDBJ databases">
        <authorList>
            <person name="Kikuchi T."/>
        </authorList>
    </citation>
    <scope>NUCLEOTIDE SEQUENCE</scope>
    <source>
        <strain evidence="8">SH1</strain>
    </source>
</reference>